<dbReference type="InParanoid" id="A0A2P6NXH0"/>
<feature type="compositionally biased region" description="Low complexity" evidence="1">
    <location>
        <begin position="283"/>
        <end position="293"/>
    </location>
</feature>
<sequence>MEAFPAHPTDPQREQNRRPTVGDRRSLFEFPSPESALEVFQFQPQFKLHVLIGIVTSAVCLIIWVLMQFFVDVFPWWLAPVCFFLLSTSFHFFYIAEKPSWFQLHLVWTVVISVTLFLSWITTYDEGIWFIYPVTILILLLFFHYIWAKHQTESSVYLRLNLAFFVIINILFLFAWVQNKSTFPWFIIPLFVTALPLVIHICHFYYHNNLLILHFALFSYFNLLFFIAWELSGNKIPWFIFPTIAWAPLLIFHYYKAMRGRYLEIDSNYPARSSPYDYQYQQGGSSYQNGSDSPVQARYENGVTSSPPYQTTDSRGYSPTENRMHPQPQVVDGRDEDSSTVTFHEQKPSQTFASTYQSFA</sequence>
<evidence type="ECO:0000313" key="4">
    <source>
        <dbReference type="Proteomes" id="UP000241769"/>
    </source>
</evidence>
<dbReference type="AlphaFoldDB" id="A0A2P6NXH0"/>
<feature type="region of interest" description="Disordered" evidence="1">
    <location>
        <begin position="1"/>
        <end position="21"/>
    </location>
</feature>
<organism evidence="3 4">
    <name type="scientific">Planoprotostelium fungivorum</name>
    <dbReference type="NCBI Taxonomy" id="1890364"/>
    <lineage>
        <taxon>Eukaryota</taxon>
        <taxon>Amoebozoa</taxon>
        <taxon>Evosea</taxon>
        <taxon>Variosea</taxon>
        <taxon>Cavosteliida</taxon>
        <taxon>Cavosteliaceae</taxon>
        <taxon>Planoprotostelium</taxon>
    </lineage>
</organism>
<feature type="transmembrane region" description="Helical" evidence="2">
    <location>
        <begin position="235"/>
        <end position="255"/>
    </location>
</feature>
<proteinExistence type="predicted"/>
<evidence type="ECO:0000256" key="2">
    <source>
        <dbReference type="SAM" id="Phobius"/>
    </source>
</evidence>
<keyword evidence="2" id="KW-0812">Transmembrane</keyword>
<feature type="transmembrane region" description="Helical" evidence="2">
    <location>
        <begin position="102"/>
        <end position="121"/>
    </location>
</feature>
<evidence type="ECO:0000313" key="3">
    <source>
        <dbReference type="EMBL" id="PRP88651.1"/>
    </source>
</evidence>
<feature type="transmembrane region" description="Helical" evidence="2">
    <location>
        <begin position="77"/>
        <end position="95"/>
    </location>
</feature>
<feature type="transmembrane region" description="Helical" evidence="2">
    <location>
        <begin position="127"/>
        <end position="148"/>
    </location>
</feature>
<feature type="compositionally biased region" description="Polar residues" evidence="1">
    <location>
        <begin position="302"/>
        <end position="321"/>
    </location>
</feature>
<keyword evidence="4" id="KW-1185">Reference proteome</keyword>
<keyword evidence="2" id="KW-1133">Transmembrane helix</keyword>
<feature type="transmembrane region" description="Helical" evidence="2">
    <location>
        <begin position="50"/>
        <end position="71"/>
    </location>
</feature>
<reference evidence="3 4" key="1">
    <citation type="journal article" date="2018" name="Genome Biol. Evol.">
        <title>Multiple Roots of Fruiting Body Formation in Amoebozoa.</title>
        <authorList>
            <person name="Hillmann F."/>
            <person name="Forbes G."/>
            <person name="Novohradska S."/>
            <person name="Ferling I."/>
            <person name="Riege K."/>
            <person name="Groth M."/>
            <person name="Westermann M."/>
            <person name="Marz M."/>
            <person name="Spaller T."/>
            <person name="Winckler T."/>
            <person name="Schaap P."/>
            <person name="Glockner G."/>
        </authorList>
    </citation>
    <scope>NUCLEOTIDE SEQUENCE [LARGE SCALE GENOMIC DNA]</scope>
    <source>
        <strain evidence="3 4">Jena</strain>
    </source>
</reference>
<feature type="region of interest" description="Disordered" evidence="1">
    <location>
        <begin position="283"/>
        <end position="360"/>
    </location>
</feature>
<feature type="transmembrane region" description="Helical" evidence="2">
    <location>
        <begin position="183"/>
        <end position="203"/>
    </location>
</feature>
<keyword evidence="2" id="KW-0472">Membrane</keyword>
<dbReference type="EMBL" id="MDYQ01000008">
    <property type="protein sequence ID" value="PRP88651.1"/>
    <property type="molecule type" value="Genomic_DNA"/>
</dbReference>
<name>A0A2P6NXH0_9EUKA</name>
<comment type="caution">
    <text evidence="3">The sequence shown here is derived from an EMBL/GenBank/DDBJ whole genome shotgun (WGS) entry which is preliminary data.</text>
</comment>
<feature type="transmembrane region" description="Helical" evidence="2">
    <location>
        <begin position="210"/>
        <end position="229"/>
    </location>
</feature>
<accession>A0A2P6NXH0</accession>
<feature type="compositionally biased region" description="Polar residues" evidence="1">
    <location>
        <begin position="339"/>
        <end position="360"/>
    </location>
</feature>
<evidence type="ECO:0000256" key="1">
    <source>
        <dbReference type="SAM" id="MobiDB-lite"/>
    </source>
</evidence>
<feature type="transmembrane region" description="Helical" evidence="2">
    <location>
        <begin position="160"/>
        <end position="177"/>
    </location>
</feature>
<dbReference type="Proteomes" id="UP000241769">
    <property type="component" value="Unassembled WGS sequence"/>
</dbReference>
<protein>
    <submittedName>
        <fullName evidence="3">Uncharacterized protein</fullName>
    </submittedName>
</protein>
<feature type="compositionally biased region" description="Basic and acidic residues" evidence="1">
    <location>
        <begin position="10"/>
        <end position="21"/>
    </location>
</feature>
<gene>
    <name evidence="3" type="ORF">PROFUN_02747</name>
</gene>